<dbReference type="EMBL" id="MU274900">
    <property type="protein sequence ID" value="KAI0094939.1"/>
    <property type="molecule type" value="Genomic_DNA"/>
</dbReference>
<reference evidence="1" key="1">
    <citation type="journal article" date="2021" name="Environ. Microbiol.">
        <title>Gene family expansions and transcriptome signatures uncover fungal adaptations to wood decay.</title>
        <authorList>
            <person name="Hage H."/>
            <person name="Miyauchi S."/>
            <person name="Viragh M."/>
            <person name="Drula E."/>
            <person name="Min B."/>
            <person name="Chaduli D."/>
            <person name="Navarro D."/>
            <person name="Favel A."/>
            <person name="Norest M."/>
            <person name="Lesage-Meessen L."/>
            <person name="Balint B."/>
            <person name="Merenyi Z."/>
            <person name="de Eugenio L."/>
            <person name="Morin E."/>
            <person name="Martinez A.T."/>
            <person name="Baldrian P."/>
            <person name="Stursova M."/>
            <person name="Martinez M.J."/>
            <person name="Novotny C."/>
            <person name="Magnuson J.K."/>
            <person name="Spatafora J.W."/>
            <person name="Maurice S."/>
            <person name="Pangilinan J."/>
            <person name="Andreopoulos W."/>
            <person name="LaButti K."/>
            <person name="Hundley H."/>
            <person name="Na H."/>
            <person name="Kuo A."/>
            <person name="Barry K."/>
            <person name="Lipzen A."/>
            <person name="Henrissat B."/>
            <person name="Riley R."/>
            <person name="Ahrendt S."/>
            <person name="Nagy L.G."/>
            <person name="Grigoriev I.V."/>
            <person name="Martin F."/>
            <person name="Rosso M.N."/>
        </authorList>
    </citation>
    <scope>NUCLEOTIDE SEQUENCE</scope>
    <source>
        <strain evidence="1">CBS 384.51</strain>
    </source>
</reference>
<protein>
    <submittedName>
        <fullName evidence="1">Ribonuclease-III-like-domain-containing protein</fullName>
    </submittedName>
</protein>
<proteinExistence type="predicted"/>
<evidence type="ECO:0000313" key="2">
    <source>
        <dbReference type="Proteomes" id="UP001055072"/>
    </source>
</evidence>
<evidence type="ECO:0000313" key="1">
    <source>
        <dbReference type="EMBL" id="KAI0094939.1"/>
    </source>
</evidence>
<organism evidence="1 2">
    <name type="scientific">Irpex rosettiformis</name>
    <dbReference type="NCBI Taxonomy" id="378272"/>
    <lineage>
        <taxon>Eukaryota</taxon>
        <taxon>Fungi</taxon>
        <taxon>Dikarya</taxon>
        <taxon>Basidiomycota</taxon>
        <taxon>Agaricomycotina</taxon>
        <taxon>Agaricomycetes</taxon>
        <taxon>Polyporales</taxon>
        <taxon>Irpicaceae</taxon>
        <taxon>Irpex</taxon>
    </lineage>
</organism>
<sequence length="254" mass="28211">MYGLNLQRVVATHRYPAHITRSYSASPQQPTQKLDGSSNPQADILAHLPDLSELAAHLNTTFSPLQFPPELAARILTHQSHKHAAISSNTRLSFIGRRVLSTYLMLFLHSNPEINEGFDYELMTERALNTYTLGEYVGPKWGLPSVMKWRPVGLDEKFDVRDALRLGREASRSIGLYKVAGTTVEAVVGGVFHQFGGNTAHRLFHTRLLPHILLPGQPEGLHDAFHGHAYKICQQMGGLQASLEAPDSQDSSNR</sequence>
<keyword evidence="2" id="KW-1185">Reference proteome</keyword>
<gene>
    <name evidence="1" type="ORF">BDY19DRAFT_54552</name>
</gene>
<name>A0ACB8UKN9_9APHY</name>
<accession>A0ACB8UKN9</accession>
<comment type="caution">
    <text evidence="1">The sequence shown here is derived from an EMBL/GenBank/DDBJ whole genome shotgun (WGS) entry which is preliminary data.</text>
</comment>
<dbReference type="Proteomes" id="UP001055072">
    <property type="component" value="Unassembled WGS sequence"/>
</dbReference>